<reference evidence="4 5" key="1">
    <citation type="submission" date="2022-09" db="EMBL/GenBank/DDBJ databases">
        <title>Enrichment on poylsaccharides allowed isolation of novel metabolic and taxonomic groups of Haloarchaea.</title>
        <authorList>
            <person name="Sorokin D.Y."/>
            <person name="Elcheninov A.G."/>
            <person name="Khizhniak T.V."/>
            <person name="Kolganova T.V."/>
            <person name="Kublanov I.V."/>
        </authorList>
    </citation>
    <scope>NUCLEOTIDE SEQUENCE [LARGE SCALE GENOMIC DNA]</scope>
    <source>
        <strain evidence="4 5">AArc-m2/3/4</strain>
    </source>
</reference>
<dbReference type="Proteomes" id="UP001320972">
    <property type="component" value="Unassembled WGS sequence"/>
</dbReference>
<name>A0ABT2QEP9_9EURY</name>
<keyword evidence="1" id="KW-0456">Lyase</keyword>
<dbReference type="PANTHER" id="PTHR30536:SF5">
    <property type="entry name" value="ALTRONATE DEHYDRATASE"/>
    <property type="match status" value="1"/>
</dbReference>
<dbReference type="RefSeq" id="WP_338007934.1">
    <property type="nucleotide sequence ID" value="NZ_JAOPKB010000005.1"/>
</dbReference>
<organism evidence="4 5">
    <name type="scientific">Natronoglomus mannanivorans</name>
    <dbReference type="NCBI Taxonomy" id="2979990"/>
    <lineage>
        <taxon>Archaea</taxon>
        <taxon>Methanobacteriati</taxon>
        <taxon>Methanobacteriota</taxon>
        <taxon>Stenosarchaea group</taxon>
        <taxon>Halobacteria</taxon>
        <taxon>Halobacteriales</taxon>
        <taxon>Natrialbaceae</taxon>
        <taxon>Natronoglomus</taxon>
    </lineage>
</organism>
<dbReference type="InterPro" id="IPR013974">
    <property type="entry name" value="SAF"/>
</dbReference>
<feature type="domain" description="SAF" evidence="3">
    <location>
        <begin position="38"/>
        <end position="107"/>
    </location>
</feature>
<dbReference type="GO" id="GO:0016787">
    <property type="term" value="F:hydrolase activity"/>
    <property type="evidence" value="ECO:0007669"/>
    <property type="project" value="UniProtKB-KW"/>
</dbReference>
<comment type="caution">
    <text evidence="4">The sequence shown here is derived from an EMBL/GenBank/DDBJ whole genome shotgun (WGS) entry which is preliminary data.</text>
</comment>
<proteinExistence type="predicted"/>
<evidence type="ECO:0000313" key="5">
    <source>
        <dbReference type="Proteomes" id="UP001320972"/>
    </source>
</evidence>
<feature type="compositionally biased region" description="Low complexity" evidence="2">
    <location>
        <begin position="1"/>
        <end position="27"/>
    </location>
</feature>
<dbReference type="InterPro" id="IPR044144">
    <property type="entry name" value="SAF_UxaA/GarD"/>
</dbReference>
<dbReference type="EMBL" id="JAOPKB010000005">
    <property type="protein sequence ID" value="MCU4973402.1"/>
    <property type="molecule type" value="Genomic_DNA"/>
</dbReference>
<keyword evidence="4" id="KW-0378">Hydrolase</keyword>
<dbReference type="PANTHER" id="PTHR30536">
    <property type="entry name" value="ALTRONATE/GALACTARATE DEHYDRATASE"/>
    <property type="match status" value="1"/>
</dbReference>
<dbReference type="Gene3D" id="2.30.130.110">
    <property type="match status" value="1"/>
</dbReference>
<evidence type="ECO:0000259" key="3">
    <source>
        <dbReference type="SMART" id="SM00858"/>
    </source>
</evidence>
<gene>
    <name evidence="4" type="ORF">OB955_11685</name>
</gene>
<dbReference type="Pfam" id="PF08666">
    <property type="entry name" value="SAF"/>
    <property type="match status" value="1"/>
</dbReference>
<protein>
    <submittedName>
        <fullName evidence="4">UxaA family hydrolase</fullName>
    </submittedName>
</protein>
<evidence type="ECO:0000256" key="2">
    <source>
        <dbReference type="SAM" id="MobiDB-lite"/>
    </source>
</evidence>
<evidence type="ECO:0000256" key="1">
    <source>
        <dbReference type="ARBA" id="ARBA00023239"/>
    </source>
</evidence>
<dbReference type="InterPro" id="IPR052172">
    <property type="entry name" value="UxaA_altronate/galactarate_dh"/>
</dbReference>
<feature type="region of interest" description="Disordered" evidence="2">
    <location>
        <begin position="1"/>
        <end position="37"/>
    </location>
</feature>
<keyword evidence="5" id="KW-1185">Reference proteome</keyword>
<accession>A0ABT2QEP9</accession>
<sequence>MTESETGAEAETAASADTDTETEATGTRRPSVELDESDTVVTVLEDAEAGDVVTDSELEVTEAVPFGHKVALTAHDPGDEVRKYGEVIGVATEPIEPGEWVHTHNCDSARGKAEGRR</sequence>
<dbReference type="CDD" id="cd11613">
    <property type="entry name" value="SAF_AH_GD"/>
    <property type="match status" value="1"/>
</dbReference>
<dbReference type="SMART" id="SM00858">
    <property type="entry name" value="SAF"/>
    <property type="match status" value="1"/>
</dbReference>
<evidence type="ECO:0000313" key="4">
    <source>
        <dbReference type="EMBL" id="MCU4973402.1"/>
    </source>
</evidence>